<evidence type="ECO:0000313" key="1">
    <source>
        <dbReference type="EMBL" id="CAK0818369.1"/>
    </source>
</evidence>
<accession>A0ABN9RH22</accession>
<name>A0ABN9RH22_9DINO</name>
<dbReference type="Proteomes" id="UP001189429">
    <property type="component" value="Unassembled WGS sequence"/>
</dbReference>
<proteinExistence type="predicted"/>
<protein>
    <submittedName>
        <fullName evidence="1">Uncharacterized protein</fullName>
    </submittedName>
</protein>
<gene>
    <name evidence="1" type="ORF">PCOR1329_LOCUS20689</name>
</gene>
<dbReference type="EMBL" id="CAUYUJ010006713">
    <property type="protein sequence ID" value="CAK0818369.1"/>
    <property type="molecule type" value="Genomic_DNA"/>
</dbReference>
<keyword evidence="2" id="KW-1185">Reference proteome</keyword>
<reference evidence="1" key="1">
    <citation type="submission" date="2023-10" db="EMBL/GenBank/DDBJ databases">
        <authorList>
            <person name="Chen Y."/>
            <person name="Shah S."/>
            <person name="Dougan E. K."/>
            <person name="Thang M."/>
            <person name="Chan C."/>
        </authorList>
    </citation>
    <scope>NUCLEOTIDE SEQUENCE [LARGE SCALE GENOMIC DNA]</scope>
</reference>
<organism evidence="1 2">
    <name type="scientific">Prorocentrum cordatum</name>
    <dbReference type="NCBI Taxonomy" id="2364126"/>
    <lineage>
        <taxon>Eukaryota</taxon>
        <taxon>Sar</taxon>
        <taxon>Alveolata</taxon>
        <taxon>Dinophyceae</taxon>
        <taxon>Prorocentrales</taxon>
        <taxon>Prorocentraceae</taxon>
        <taxon>Prorocentrum</taxon>
    </lineage>
</organism>
<sequence length="193" mass="21118">MHASDCLSGNRASAASMAPGLCWRVPCFYCSLVRFFLQLDHHVVGRRVDLVEQDFTLVSYFETTVSKPMQRDLRSLDQPDSCKPFMSLSPLKNVLYGVISARVVAWLRRPRSNFQRAAAQGSSACTALAAASLAPSAVSKQERSSVADGVALRRSATFSCQRGLACTCATRKRWAFDHLFISLVSSVGEGCEC</sequence>
<evidence type="ECO:0000313" key="2">
    <source>
        <dbReference type="Proteomes" id="UP001189429"/>
    </source>
</evidence>
<comment type="caution">
    <text evidence="1">The sequence shown here is derived from an EMBL/GenBank/DDBJ whole genome shotgun (WGS) entry which is preliminary data.</text>
</comment>